<dbReference type="GO" id="GO:0036220">
    <property type="term" value="F:ITP diphosphatase activity"/>
    <property type="evidence" value="ECO:0007669"/>
    <property type="project" value="UniProtKB-UniRule"/>
</dbReference>
<evidence type="ECO:0000256" key="2">
    <source>
        <dbReference type="ARBA" id="ARBA00011738"/>
    </source>
</evidence>
<dbReference type="Gene3D" id="3.90.950.10">
    <property type="match status" value="1"/>
</dbReference>
<comment type="similarity">
    <text evidence="1 10 11">Belongs to the HAM1 NTPase family.</text>
</comment>
<feature type="binding site" evidence="10">
    <location>
        <position position="177"/>
    </location>
    <ligand>
        <name>substrate</name>
    </ligand>
</feature>
<dbReference type="InterPro" id="IPR020922">
    <property type="entry name" value="dITP/XTP_pyrophosphatase"/>
</dbReference>
<dbReference type="GO" id="GO:0000166">
    <property type="term" value="F:nucleotide binding"/>
    <property type="evidence" value="ECO:0007669"/>
    <property type="project" value="UniProtKB-KW"/>
</dbReference>
<feature type="binding site" evidence="10">
    <location>
        <position position="72"/>
    </location>
    <ligand>
        <name>substrate</name>
    </ligand>
</feature>
<comment type="catalytic activity">
    <reaction evidence="8 10">
        <text>dITP + H2O = dIMP + diphosphate + H(+)</text>
        <dbReference type="Rhea" id="RHEA:28342"/>
        <dbReference type="ChEBI" id="CHEBI:15377"/>
        <dbReference type="ChEBI" id="CHEBI:15378"/>
        <dbReference type="ChEBI" id="CHEBI:33019"/>
        <dbReference type="ChEBI" id="CHEBI:61194"/>
        <dbReference type="ChEBI" id="CHEBI:61382"/>
        <dbReference type="EC" id="3.6.1.66"/>
    </reaction>
</comment>
<evidence type="ECO:0000313" key="12">
    <source>
        <dbReference type="EMBL" id="QNB47556.1"/>
    </source>
</evidence>
<dbReference type="EMBL" id="CP045798">
    <property type="protein sequence ID" value="QNB47556.1"/>
    <property type="molecule type" value="Genomic_DNA"/>
</dbReference>
<dbReference type="AlphaFoldDB" id="A0A7G6E652"/>
<evidence type="ECO:0000256" key="4">
    <source>
        <dbReference type="ARBA" id="ARBA00022741"/>
    </source>
</evidence>
<dbReference type="NCBIfam" id="TIGR00042">
    <property type="entry name" value="RdgB/HAM1 family non-canonical purine NTP pyrophosphatase"/>
    <property type="match status" value="1"/>
</dbReference>
<dbReference type="GO" id="GO:0009117">
    <property type="term" value="P:nucleotide metabolic process"/>
    <property type="evidence" value="ECO:0007669"/>
    <property type="project" value="UniProtKB-KW"/>
</dbReference>
<comment type="subunit">
    <text evidence="2 10">Homodimer.</text>
</comment>
<dbReference type="InterPro" id="IPR002637">
    <property type="entry name" value="RdgB/HAM1"/>
</dbReference>
<dbReference type="GO" id="GO:0009146">
    <property type="term" value="P:purine nucleoside triphosphate catabolic process"/>
    <property type="evidence" value="ECO:0007669"/>
    <property type="project" value="UniProtKB-UniRule"/>
</dbReference>
<dbReference type="NCBIfam" id="NF011397">
    <property type="entry name" value="PRK14822.1"/>
    <property type="match status" value="1"/>
</dbReference>
<sequence length="203" mass="22267">MPSKIIMATRNKGKVTELRKLLEEQRVDILTLADFPELPEVEEDGLTFADNSVKKAKTTAEATGFIAIADDSGLEVEYLKGRPGVHSARFAGEPADDARNNEKLLACLKGVPPEQRKARFVSVIAIAVPGGETYTTMGTCEGVILDEPRGNGGFGYDPLFYVPVFEKTFAELSTEEKNKISHRGEALRKATVILRRLLENSEV</sequence>
<evidence type="ECO:0000256" key="3">
    <source>
        <dbReference type="ARBA" id="ARBA00022723"/>
    </source>
</evidence>
<keyword evidence="6 10" id="KW-0460">Magnesium</keyword>
<comment type="catalytic activity">
    <reaction evidence="10">
        <text>ITP + H2O = IMP + diphosphate + H(+)</text>
        <dbReference type="Rhea" id="RHEA:29399"/>
        <dbReference type="ChEBI" id="CHEBI:15377"/>
        <dbReference type="ChEBI" id="CHEBI:15378"/>
        <dbReference type="ChEBI" id="CHEBI:33019"/>
        <dbReference type="ChEBI" id="CHEBI:58053"/>
        <dbReference type="ChEBI" id="CHEBI:61402"/>
        <dbReference type="EC" id="3.6.1.66"/>
    </reaction>
</comment>
<dbReference type="FunFam" id="3.90.950.10:FF:000001">
    <property type="entry name" value="dITP/XTP pyrophosphatase"/>
    <property type="match status" value="1"/>
</dbReference>
<dbReference type="CDD" id="cd00515">
    <property type="entry name" value="HAM1"/>
    <property type="match status" value="1"/>
</dbReference>
<evidence type="ECO:0000313" key="13">
    <source>
        <dbReference type="Proteomes" id="UP000515847"/>
    </source>
</evidence>
<organism evidence="12 13">
    <name type="scientific">Thermanaerosceptrum fracticalcis</name>
    <dbReference type="NCBI Taxonomy" id="1712410"/>
    <lineage>
        <taxon>Bacteria</taxon>
        <taxon>Bacillati</taxon>
        <taxon>Bacillota</taxon>
        <taxon>Clostridia</taxon>
        <taxon>Eubacteriales</taxon>
        <taxon>Peptococcaceae</taxon>
        <taxon>Thermanaerosceptrum</taxon>
    </lineage>
</organism>
<keyword evidence="7 10" id="KW-0546">Nucleotide metabolism</keyword>
<name>A0A7G6E652_THEFR</name>
<dbReference type="PANTHER" id="PTHR11067:SF9">
    <property type="entry name" value="INOSINE TRIPHOSPHATE PYROPHOSPHATASE"/>
    <property type="match status" value="1"/>
</dbReference>
<evidence type="ECO:0000256" key="9">
    <source>
        <dbReference type="ARBA" id="ARBA00052017"/>
    </source>
</evidence>
<feature type="binding site" evidence="10">
    <location>
        <position position="42"/>
    </location>
    <ligand>
        <name>Mg(2+)</name>
        <dbReference type="ChEBI" id="CHEBI:18420"/>
    </ligand>
</feature>
<evidence type="ECO:0000256" key="1">
    <source>
        <dbReference type="ARBA" id="ARBA00008023"/>
    </source>
</evidence>
<feature type="binding site" evidence="10">
    <location>
        <begin position="182"/>
        <end position="183"/>
    </location>
    <ligand>
        <name>substrate</name>
    </ligand>
</feature>
<keyword evidence="13" id="KW-1185">Reference proteome</keyword>
<accession>A0A7G6E652</accession>
<keyword evidence="3 10" id="KW-0479">Metal-binding</keyword>
<feature type="binding site" evidence="10">
    <location>
        <position position="71"/>
    </location>
    <ligand>
        <name>Mg(2+)</name>
        <dbReference type="ChEBI" id="CHEBI:18420"/>
    </ligand>
</feature>
<evidence type="ECO:0000256" key="6">
    <source>
        <dbReference type="ARBA" id="ARBA00022842"/>
    </source>
</evidence>
<evidence type="ECO:0000256" key="10">
    <source>
        <dbReference type="HAMAP-Rule" id="MF_01405"/>
    </source>
</evidence>
<gene>
    <name evidence="12" type="ORF">BR63_15480</name>
</gene>
<dbReference type="EC" id="3.6.1.66" evidence="10"/>
<dbReference type="Pfam" id="PF01725">
    <property type="entry name" value="Ham1p_like"/>
    <property type="match status" value="1"/>
</dbReference>
<comment type="cofactor">
    <cofactor evidence="10">
        <name>Mg(2+)</name>
        <dbReference type="ChEBI" id="CHEBI:18420"/>
    </cofactor>
    <text evidence="10">Binds 1 Mg(2+) ion per subunit.</text>
</comment>
<dbReference type="HAMAP" id="MF_01405">
    <property type="entry name" value="Non_canon_purine_NTPase"/>
    <property type="match status" value="1"/>
</dbReference>
<dbReference type="RefSeq" id="WP_034423733.1">
    <property type="nucleotide sequence ID" value="NZ_CP045798.1"/>
</dbReference>
<evidence type="ECO:0000256" key="8">
    <source>
        <dbReference type="ARBA" id="ARBA00051875"/>
    </source>
</evidence>
<proteinExistence type="inferred from homology"/>
<comment type="catalytic activity">
    <reaction evidence="9 10">
        <text>XTP + H2O = XMP + diphosphate + H(+)</text>
        <dbReference type="Rhea" id="RHEA:28610"/>
        <dbReference type="ChEBI" id="CHEBI:15377"/>
        <dbReference type="ChEBI" id="CHEBI:15378"/>
        <dbReference type="ChEBI" id="CHEBI:33019"/>
        <dbReference type="ChEBI" id="CHEBI:57464"/>
        <dbReference type="ChEBI" id="CHEBI:61314"/>
        <dbReference type="EC" id="3.6.1.66"/>
    </reaction>
</comment>
<dbReference type="KEGG" id="tfr:BR63_15480"/>
<feature type="binding site" evidence="10">
    <location>
        <begin position="154"/>
        <end position="157"/>
    </location>
    <ligand>
        <name>substrate</name>
    </ligand>
</feature>
<dbReference type="InterPro" id="IPR029001">
    <property type="entry name" value="ITPase-like_fam"/>
</dbReference>
<dbReference type="GO" id="GO:0046872">
    <property type="term" value="F:metal ion binding"/>
    <property type="evidence" value="ECO:0007669"/>
    <property type="project" value="UniProtKB-KW"/>
</dbReference>
<reference evidence="12 13" key="1">
    <citation type="journal article" date="2019" name="Front. Microbiol.">
        <title>Thermoanaerosceptrum fracticalcis gen. nov. sp. nov., a Novel Fumarate-Fermenting Microorganism From a Deep Fractured Carbonate Aquifer of the US Great Basin.</title>
        <authorList>
            <person name="Hamilton-Brehm S.D."/>
            <person name="Stewart L.E."/>
            <person name="Zavarin M."/>
            <person name="Caldwell M."/>
            <person name="Lawson P.A."/>
            <person name="Onstott T.C."/>
            <person name="Grzymski J."/>
            <person name="Neveux I."/>
            <person name="Lollar B.S."/>
            <person name="Russell C.E."/>
            <person name="Moser D.P."/>
        </authorList>
    </citation>
    <scope>NUCLEOTIDE SEQUENCE [LARGE SCALE GENOMIC DNA]</scope>
    <source>
        <strain evidence="12 13">DRI-13</strain>
    </source>
</reference>
<dbReference type="GO" id="GO:0035870">
    <property type="term" value="F:dITP diphosphatase activity"/>
    <property type="evidence" value="ECO:0007669"/>
    <property type="project" value="UniProtKB-UniRule"/>
</dbReference>
<dbReference type="GO" id="GO:0005829">
    <property type="term" value="C:cytosol"/>
    <property type="evidence" value="ECO:0007669"/>
    <property type="project" value="TreeGrafter"/>
</dbReference>
<keyword evidence="5 10" id="KW-0378">Hydrolase</keyword>
<dbReference type="OrthoDB" id="9807456at2"/>
<feature type="binding site" evidence="10">
    <location>
        <begin position="9"/>
        <end position="14"/>
    </location>
    <ligand>
        <name>substrate</name>
    </ligand>
</feature>
<dbReference type="GO" id="GO:0017111">
    <property type="term" value="F:ribonucleoside triphosphate phosphatase activity"/>
    <property type="evidence" value="ECO:0007669"/>
    <property type="project" value="InterPro"/>
</dbReference>
<dbReference type="GO" id="GO:0036222">
    <property type="term" value="F:XTP diphosphatase activity"/>
    <property type="evidence" value="ECO:0007669"/>
    <property type="project" value="UniProtKB-UniRule"/>
</dbReference>
<feature type="active site" description="Proton acceptor" evidence="10">
    <location>
        <position position="71"/>
    </location>
</feature>
<protein>
    <recommendedName>
        <fullName evidence="10">dITP/XTP pyrophosphatase</fullName>
        <ecNumber evidence="10">3.6.1.66</ecNumber>
    </recommendedName>
    <alternativeName>
        <fullName evidence="10">Non-canonical purine NTP pyrophosphatase</fullName>
    </alternativeName>
    <alternativeName>
        <fullName evidence="10">Non-standard purine NTP pyrophosphatase</fullName>
    </alternativeName>
    <alternativeName>
        <fullName evidence="10">Nucleoside-triphosphate diphosphatase</fullName>
    </alternativeName>
    <alternativeName>
        <fullName evidence="10">Nucleoside-triphosphate pyrophosphatase</fullName>
        <shortName evidence="10">NTPase</shortName>
    </alternativeName>
</protein>
<dbReference type="PANTHER" id="PTHR11067">
    <property type="entry name" value="INOSINE TRIPHOSPHATE PYROPHOSPHATASE/HAM1 PROTEIN"/>
    <property type="match status" value="1"/>
</dbReference>
<dbReference type="Proteomes" id="UP000515847">
    <property type="component" value="Chromosome"/>
</dbReference>
<evidence type="ECO:0000256" key="7">
    <source>
        <dbReference type="ARBA" id="ARBA00023080"/>
    </source>
</evidence>
<evidence type="ECO:0000256" key="5">
    <source>
        <dbReference type="ARBA" id="ARBA00022801"/>
    </source>
</evidence>
<keyword evidence="4 10" id="KW-0547">Nucleotide-binding</keyword>
<evidence type="ECO:0000256" key="11">
    <source>
        <dbReference type="RuleBase" id="RU003781"/>
    </source>
</evidence>
<comment type="function">
    <text evidence="10">Pyrophosphatase that catalyzes the hydrolysis of nucleoside triphosphates to their monophosphate derivatives, with a high preference for the non-canonical purine nucleotides XTP (xanthosine triphosphate), dITP (deoxyinosine triphosphate) and ITP. Seems to function as a house-cleaning enzyme that removes non-canonical purine nucleotides from the nucleotide pool, thus preventing their incorporation into DNA/RNA and avoiding chromosomal lesions.</text>
</comment>
<dbReference type="SUPFAM" id="SSF52972">
    <property type="entry name" value="ITPase-like"/>
    <property type="match status" value="1"/>
</dbReference>